<dbReference type="InterPro" id="IPR011051">
    <property type="entry name" value="RmlC_Cupin_sf"/>
</dbReference>
<dbReference type="Pfam" id="PF07883">
    <property type="entry name" value="Cupin_2"/>
    <property type="match status" value="1"/>
</dbReference>
<protein>
    <submittedName>
        <fullName evidence="5">AraC family transcriptional regulator</fullName>
    </submittedName>
</protein>
<keyword evidence="1" id="KW-0805">Transcription regulation</keyword>
<dbReference type="SUPFAM" id="SSF51182">
    <property type="entry name" value="RmlC-like cupins"/>
    <property type="match status" value="1"/>
</dbReference>
<dbReference type="Proteomes" id="UP001179600">
    <property type="component" value="Chromosome"/>
</dbReference>
<proteinExistence type="predicted"/>
<keyword evidence="2" id="KW-0238">DNA-binding</keyword>
<dbReference type="PANTHER" id="PTHR43280:SF28">
    <property type="entry name" value="HTH-TYPE TRANSCRIPTIONAL ACTIVATOR RHAS"/>
    <property type="match status" value="1"/>
</dbReference>
<dbReference type="InterPro" id="IPR018062">
    <property type="entry name" value="HTH_AraC-typ_CS"/>
</dbReference>
<evidence type="ECO:0000259" key="4">
    <source>
        <dbReference type="PROSITE" id="PS01124"/>
    </source>
</evidence>
<evidence type="ECO:0000256" key="2">
    <source>
        <dbReference type="ARBA" id="ARBA00023125"/>
    </source>
</evidence>
<feature type="domain" description="HTH araC/xylS-type" evidence="4">
    <location>
        <begin position="190"/>
        <end position="288"/>
    </location>
</feature>
<gene>
    <name evidence="5" type="ORF">PML95_03490</name>
</gene>
<dbReference type="SMART" id="SM00342">
    <property type="entry name" value="HTH_ARAC"/>
    <property type="match status" value="1"/>
</dbReference>
<dbReference type="GO" id="GO:0043565">
    <property type="term" value="F:sequence-specific DNA binding"/>
    <property type="evidence" value="ECO:0007669"/>
    <property type="project" value="InterPro"/>
</dbReference>
<dbReference type="PANTHER" id="PTHR43280">
    <property type="entry name" value="ARAC-FAMILY TRANSCRIPTIONAL REGULATOR"/>
    <property type="match status" value="1"/>
</dbReference>
<accession>A0AAF0BGR2</accession>
<dbReference type="EMBL" id="CP116507">
    <property type="protein sequence ID" value="WCG23314.1"/>
    <property type="molecule type" value="Genomic_DNA"/>
</dbReference>
<dbReference type="InterPro" id="IPR020449">
    <property type="entry name" value="Tscrpt_reg_AraC-type_HTH"/>
</dbReference>
<dbReference type="Pfam" id="PF12833">
    <property type="entry name" value="HTH_18"/>
    <property type="match status" value="1"/>
</dbReference>
<evidence type="ECO:0000313" key="5">
    <source>
        <dbReference type="EMBL" id="WCG23314.1"/>
    </source>
</evidence>
<organism evidence="5 6">
    <name type="scientific">Vagococcus lutrae</name>
    <dbReference type="NCBI Taxonomy" id="81947"/>
    <lineage>
        <taxon>Bacteria</taxon>
        <taxon>Bacillati</taxon>
        <taxon>Bacillota</taxon>
        <taxon>Bacilli</taxon>
        <taxon>Lactobacillales</taxon>
        <taxon>Enterococcaceae</taxon>
        <taxon>Vagococcus</taxon>
    </lineage>
</organism>
<dbReference type="GO" id="GO:0003700">
    <property type="term" value="F:DNA-binding transcription factor activity"/>
    <property type="evidence" value="ECO:0007669"/>
    <property type="project" value="InterPro"/>
</dbReference>
<dbReference type="Gene3D" id="2.60.120.10">
    <property type="entry name" value="Jelly Rolls"/>
    <property type="match status" value="1"/>
</dbReference>
<evidence type="ECO:0000313" key="6">
    <source>
        <dbReference type="Proteomes" id="UP001179600"/>
    </source>
</evidence>
<dbReference type="InterPro" id="IPR018060">
    <property type="entry name" value="HTH_AraC"/>
</dbReference>
<dbReference type="Gene3D" id="1.10.10.60">
    <property type="entry name" value="Homeodomain-like"/>
    <property type="match status" value="2"/>
</dbReference>
<dbReference type="PRINTS" id="PR00032">
    <property type="entry name" value="HTHARAC"/>
</dbReference>
<dbReference type="PROSITE" id="PS01124">
    <property type="entry name" value="HTH_ARAC_FAMILY_2"/>
    <property type="match status" value="1"/>
</dbReference>
<dbReference type="RefSeq" id="WP_248856630.1">
    <property type="nucleotide sequence ID" value="NZ_CP097051.1"/>
</dbReference>
<evidence type="ECO:0000256" key="1">
    <source>
        <dbReference type="ARBA" id="ARBA00023015"/>
    </source>
</evidence>
<dbReference type="SUPFAM" id="SSF46689">
    <property type="entry name" value="Homeodomain-like"/>
    <property type="match status" value="2"/>
</dbReference>
<dbReference type="InterPro" id="IPR013096">
    <property type="entry name" value="Cupin_2"/>
</dbReference>
<dbReference type="PROSITE" id="PS00041">
    <property type="entry name" value="HTH_ARAC_FAMILY_1"/>
    <property type="match status" value="1"/>
</dbReference>
<name>A0AAF0BGR2_9ENTE</name>
<reference evidence="5" key="1">
    <citation type="submission" date="2023-01" db="EMBL/GenBank/DDBJ databases">
        <title>Oxazolidinone resistance genes in florfenicol resistant enterococci from beef cattle and veal calves at slaughter.</title>
        <authorList>
            <person name="Biggel M."/>
        </authorList>
    </citation>
    <scope>NUCLEOTIDE SEQUENCE</scope>
    <source>
        <strain evidence="5">K204-1</strain>
    </source>
</reference>
<dbReference type="InterPro" id="IPR009057">
    <property type="entry name" value="Homeodomain-like_sf"/>
</dbReference>
<keyword evidence="3" id="KW-0804">Transcription</keyword>
<dbReference type="AlphaFoldDB" id="A0AAF0BGR2"/>
<evidence type="ECO:0000256" key="3">
    <source>
        <dbReference type="ARBA" id="ARBA00023163"/>
    </source>
</evidence>
<dbReference type="InterPro" id="IPR014710">
    <property type="entry name" value="RmlC-like_jellyroll"/>
</dbReference>
<sequence length="292" mass="33931">MSQHKYLEIPDLDVKFPFRCFSDDGRGLVYPHWHKEIEVIYVVEGTIKIGVNDALLSVNEGEIYFFDSGETHYFLATPDSKRLVFQFDTRLFDALFQTSQHTINVRDIFKTRENWSVFWSKETEISVRQCLQACFEYAHDDAPASLYLLYARLYEYLGLMVGKVPLKKASNKKALTNDSLQNQEVIDKMDQIFTFIEERYGEPIQLEDIADVAGFTPHYFTRFFKRNTGVTFVQFLTEYRINMAKSILGTEELPMIEVAEKAGFNSVKTFHHVFKENVGVSPKKYQKLISGN</sequence>